<dbReference type="OrthoDB" id="1743675at2759"/>
<comment type="caution">
    <text evidence="5">The sequence shown here is derived from an EMBL/GenBank/DDBJ whole genome shotgun (WGS) entry which is preliminary data.</text>
</comment>
<organism evidence="5 6">
    <name type="scientific">Olea europaea subsp. europaea</name>
    <dbReference type="NCBI Taxonomy" id="158383"/>
    <lineage>
        <taxon>Eukaryota</taxon>
        <taxon>Viridiplantae</taxon>
        <taxon>Streptophyta</taxon>
        <taxon>Embryophyta</taxon>
        <taxon>Tracheophyta</taxon>
        <taxon>Spermatophyta</taxon>
        <taxon>Magnoliopsida</taxon>
        <taxon>eudicotyledons</taxon>
        <taxon>Gunneridae</taxon>
        <taxon>Pentapetalae</taxon>
        <taxon>asterids</taxon>
        <taxon>lamiids</taxon>
        <taxon>Lamiales</taxon>
        <taxon>Oleaceae</taxon>
        <taxon>Oleeae</taxon>
        <taxon>Olea</taxon>
    </lineage>
</organism>
<evidence type="ECO:0000313" key="5">
    <source>
        <dbReference type="EMBL" id="CAA2955142.1"/>
    </source>
</evidence>
<accession>A0A8S0PNQ1</accession>
<keyword evidence="6" id="KW-1185">Reference proteome</keyword>
<dbReference type="EMBL" id="CACTIH010000139">
    <property type="protein sequence ID" value="CAA2955142.1"/>
    <property type="molecule type" value="Genomic_DNA"/>
</dbReference>
<dbReference type="Proteomes" id="UP000594638">
    <property type="component" value="Unassembled WGS sequence"/>
</dbReference>
<evidence type="ECO:0000313" key="6">
    <source>
        <dbReference type="Proteomes" id="UP000594638"/>
    </source>
</evidence>
<keyword evidence="2" id="KW-0547">Nucleotide-binding</keyword>
<evidence type="ECO:0000256" key="3">
    <source>
        <dbReference type="ARBA" id="ARBA00022821"/>
    </source>
</evidence>
<protein>
    <recommendedName>
        <fullName evidence="4">Disease resistance N-terminal domain-containing protein</fullName>
    </recommendedName>
</protein>
<sequence>MGIENIYLGHFFTILLEKLSSSELLEFLRRLGIEALQEELRTTMLMIKAVLTDVENKQRGKLVSKWLRDLQSSAYKLDELVDRVIKNPSPKKNEAAPTASKLRNISSRLEVLSKEISKLDLVENVTMAPYRTGEMFQMASFME</sequence>
<dbReference type="InterPro" id="IPR041118">
    <property type="entry name" value="Rx_N"/>
</dbReference>
<proteinExistence type="predicted"/>
<feature type="domain" description="Disease resistance N-terminal" evidence="4">
    <location>
        <begin position="13"/>
        <end position="86"/>
    </location>
</feature>
<dbReference type="GO" id="GO:0006952">
    <property type="term" value="P:defense response"/>
    <property type="evidence" value="ECO:0007669"/>
    <property type="project" value="UniProtKB-KW"/>
</dbReference>
<keyword evidence="1" id="KW-0677">Repeat</keyword>
<evidence type="ECO:0000256" key="2">
    <source>
        <dbReference type="ARBA" id="ARBA00022741"/>
    </source>
</evidence>
<dbReference type="GO" id="GO:0000166">
    <property type="term" value="F:nucleotide binding"/>
    <property type="evidence" value="ECO:0007669"/>
    <property type="project" value="UniProtKB-KW"/>
</dbReference>
<dbReference type="Pfam" id="PF18052">
    <property type="entry name" value="Rx_N"/>
    <property type="match status" value="1"/>
</dbReference>
<evidence type="ECO:0000256" key="1">
    <source>
        <dbReference type="ARBA" id="ARBA00022737"/>
    </source>
</evidence>
<keyword evidence="3" id="KW-0611">Plant defense</keyword>
<dbReference type="Gene3D" id="1.20.5.4130">
    <property type="match status" value="1"/>
</dbReference>
<dbReference type="AlphaFoldDB" id="A0A8S0PNQ1"/>
<reference evidence="5 6" key="1">
    <citation type="submission" date="2019-12" db="EMBL/GenBank/DDBJ databases">
        <authorList>
            <person name="Alioto T."/>
            <person name="Alioto T."/>
            <person name="Gomez Garrido J."/>
        </authorList>
    </citation>
    <scope>NUCLEOTIDE SEQUENCE [LARGE SCALE GENOMIC DNA]</scope>
</reference>
<name>A0A8S0PNQ1_OLEEU</name>
<evidence type="ECO:0000259" key="4">
    <source>
        <dbReference type="Pfam" id="PF18052"/>
    </source>
</evidence>
<dbReference type="Gramene" id="OE9A009624T1">
    <property type="protein sequence ID" value="OE9A009624C1"/>
    <property type="gene ID" value="OE9A009624"/>
</dbReference>
<gene>
    <name evidence="5" type="ORF">OLEA9_A009624</name>
</gene>